<evidence type="ECO:0000256" key="7">
    <source>
        <dbReference type="ARBA" id="ARBA00048220"/>
    </source>
</evidence>
<dbReference type="PANTHER" id="PTHR42959:SF1">
    <property type="entry name" value="CARBAMOYLTRANSFERASE HYPF"/>
    <property type="match status" value="1"/>
</dbReference>
<dbReference type="InterPro" id="IPR006070">
    <property type="entry name" value="Sua5-like_dom"/>
</dbReference>
<evidence type="ECO:0000256" key="6">
    <source>
        <dbReference type="ARBA" id="ARBA00022833"/>
    </source>
</evidence>
<dbReference type="InterPro" id="IPR036046">
    <property type="entry name" value="Acylphosphatase-like_dom_sf"/>
</dbReference>
<dbReference type="Pfam" id="PF17788">
    <property type="entry name" value="HypF_C"/>
    <property type="match status" value="1"/>
</dbReference>
<dbReference type="NCBIfam" id="TIGR00143">
    <property type="entry name" value="hypF"/>
    <property type="match status" value="1"/>
</dbReference>
<sequence length="769" mass="86401">MTTKRIDVKGIVQGVGFRPFVYRIAKKNDMQGYVKNMGNYVEIVVSGELKNIDAFLSDLKLEKPPLSKIDSISIKNIDENLNEIYSDFTITLSENSEIEEEGTIPPDISICDECLKEIMDKTDRRSNYAFTACTNCGPRFTVIEKLPYDRENTSMKDFPLCENCIEEYKSPENRRFHAQATCCEFCGPELFITNNSGKIVSNDIVDAVKFLENGKILAIKGIGGTHLVCSINSDETVLELRKRLNRPTQAFAIMSREEYLDLFSKIDENELNAIKSPKKPIVALKKNELYGKYFSKHVSNLNTIGVMLPYSGLHHLLFENTDQIAYIMTSANMPGLPMSIDNEQILEKLGNIADYFLLHNRKIVNRCDDSVLKEINGKMELLRRSRGFAPEPVEVNYGTIKNSNKNILALGPELNSVACLVKNNKFYLTQYIGNTGKYETFNYLKEAVENLIKITNTNKIDTIVCDLHPSFNSTIFAKELGEKYGIPVTQIQHHESHCYSLMGDSDIFENNVTIAIDGLGYGNDGNIWGGEIFLFKDGKIERTGHLEEQIQPGADLASKYPLRMLASVLHKANLNVSEIIKGYNYFSEKELKLILFQLEKNINVSKTTSTGRILDSISALVSLCFERTYDGEPSIRLEALANAYNGKISEIETLVEDSLKIENNIIDTTSLIVKSLEMLNNNEKIEKIAYFIHIALADGLSKIAIETAKKQGIEYIGITGGVSYNKIISERIVEKIEKESLKPLIHERIPNGDGGISFGQAIGYLLNSN</sequence>
<keyword evidence="4" id="KW-0479">Metal-binding</keyword>
<dbReference type="Pfam" id="PF22521">
    <property type="entry name" value="HypF_C_2"/>
    <property type="match status" value="1"/>
</dbReference>
<dbReference type="InterPro" id="IPR017968">
    <property type="entry name" value="Acylphosphatase_CS"/>
</dbReference>
<dbReference type="InterPro" id="IPR041440">
    <property type="entry name" value="HypF_C"/>
</dbReference>
<dbReference type="GO" id="GO:0008270">
    <property type="term" value="F:zinc ion binding"/>
    <property type="evidence" value="ECO:0007669"/>
    <property type="project" value="UniProtKB-KW"/>
</dbReference>
<comment type="catalytic activity">
    <reaction evidence="9">
        <text>an acyl phosphate + H2O = a carboxylate + phosphate + H(+)</text>
        <dbReference type="Rhea" id="RHEA:14965"/>
        <dbReference type="ChEBI" id="CHEBI:15377"/>
        <dbReference type="ChEBI" id="CHEBI:15378"/>
        <dbReference type="ChEBI" id="CHEBI:29067"/>
        <dbReference type="ChEBI" id="CHEBI:43474"/>
        <dbReference type="ChEBI" id="CHEBI:59918"/>
        <dbReference type="EC" id="3.6.1.7"/>
    </reaction>
</comment>
<dbReference type="EMBL" id="JACDUL010000003">
    <property type="protein sequence ID" value="MBA2862526.1"/>
    <property type="molecule type" value="Genomic_DNA"/>
</dbReference>
<dbReference type="UniPathway" id="UPA00335"/>
<dbReference type="GO" id="GO:0003998">
    <property type="term" value="F:acylphosphatase activity"/>
    <property type="evidence" value="ECO:0007669"/>
    <property type="project" value="UniProtKB-EC"/>
</dbReference>
<dbReference type="SUPFAM" id="SSF54975">
    <property type="entry name" value="Acylphosphatase/BLUF domain-like"/>
    <property type="match status" value="1"/>
</dbReference>
<dbReference type="Gene3D" id="3.30.110.120">
    <property type="match status" value="1"/>
</dbReference>
<dbReference type="PROSITE" id="PS51163">
    <property type="entry name" value="YRDC"/>
    <property type="match status" value="1"/>
</dbReference>
<dbReference type="EC" id="6.2.-.-" evidence="8"/>
<dbReference type="RefSeq" id="WP_011977517.1">
    <property type="nucleotide sequence ID" value="NZ_JACDUL010000003.1"/>
</dbReference>
<accession>A0A7J9PIE2</accession>
<comment type="similarity">
    <text evidence="2 8">Belongs to the carbamoyltransferase HypF family.</text>
</comment>
<evidence type="ECO:0000313" key="12">
    <source>
        <dbReference type="EMBL" id="MBA2862526.1"/>
    </source>
</evidence>
<evidence type="ECO:0000256" key="8">
    <source>
        <dbReference type="PIRNR" id="PIRNR006256"/>
    </source>
</evidence>
<dbReference type="GO" id="GO:0003725">
    <property type="term" value="F:double-stranded RNA binding"/>
    <property type="evidence" value="ECO:0007669"/>
    <property type="project" value="InterPro"/>
</dbReference>
<reference evidence="12 13" key="1">
    <citation type="submission" date="2020-07" db="EMBL/GenBank/DDBJ databases">
        <title>Genomic Encyclopedia of Type Strains, Phase IV (KMG-V): Genome sequencing to study the core and pangenomes of soil and plant-associated prokaryotes.</title>
        <authorList>
            <person name="Whitman W."/>
        </authorList>
    </citation>
    <scope>NUCLEOTIDE SEQUENCE [LARGE SCALE GENOMIC DNA]</scope>
    <source>
        <strain evidence="12 13">C8</strain>
    </source>
</reference>
<dbReference type="Gene3D" id="3.30.420.40">
    <property type="match status" value="1"/>
</dbReference>
<feature type="active site" evidence="9">
    <location>
        <position position="18"/>
    </location>
</feature>
<dbReference type="GO" id="GO:0016743">
    <property type="term" value="F:carboxyl- or carbamoyltransferase activity"/>
    <property type="evidence" value="ECO:0007669"/>
    <property type="project" value="UniProtKB-UniRule"/>
</dbReference>
<name>A0A7J9PIE2_METMI</name>
<dbReference type="PIRSF" id="PIRSF006256">
    <property type="entry name" value="CMPcnvr_hdrg_mat"/>
    <property type="match status" value="1"/>
</dbReference>
<dbReference type="Gene3D" id="3.90.870.50">
    <property type="match status" value="1"/>
</dbReference>
<evidence type="ECO:0000256" key="9">
    <source>
        <dbReference type="PROSITE-ProRule" id="PRU00520"/>
    </source>
</evidence>
<dbReference type="InterPro" id="IPR004421">
    <property type="entry name" value="Carbamoyltransferase_HypF"/>
</dbReference>
<gene>
    <name evidence="12" type="ORF">HNP90_001407</name>
</gene>
<organism evidence="12 13">
    <name type="scientific">Methanococcus maripaludis</name>
    <name type="common">Methanococcus deltae</name>
    <dbReference type="NCBI Taxonomy" id="39152"/>
    <lineage>
        <taxon>Archaea</taxon>
        <taxon>Methanobacteriati</taxon>
        <taxon>Methanobacteriota</taxon>
        <taxon>Methanomada group</taxon>
        <taxon>Methanococci</taxon>
        <taxon>Methanococcales</taxon>
        <taxon>Methanococcaceae</taxon>
        <taxon>Methanococcus</taxon>
    </lineage>
</organism>
<dbReference type="InterPro" id="IPR055128">
    <property type="entry name" value="HypF_C_2"/>
</dbReference>
<dbReference type="InterPro" id="IPR051060">
    <property type="entry name" value="Carbamoyltrans_HypF-like"/>
</dbReference>
<dbReference type="InterPro" id="IPR011125">
    <property type="entry name" value="Znf_HypF"/>
</dbReference>
<evidence type="ECO:0000313" key="13">
    <source>
        <dbReference type="Proteomes" id="UP000533207"/>
    </source>
</evidence>
<dbReference type="PANTHER" id="PTHR42959">
    <property type="entry name" value="CARBAMOYLTRANSFERASE"/>
    <property type="match status" value="1"/>
</dbReference>
<dbReference type="InterPro" id="IPR017945">
    <property type="entry name" value="DHBP_synth_RibB-like_a/b_dom"/>
</dbReference>
<dbReference type="Pfam" id="PF01300">
    <property type="entry name" value="Sua5_yciO_yrdC"/>
    <property type="match status" value="1"/>
</dbReference>
<evidence type="ECO:0000256" key="2">
    <source>
        <dbReference type="ARBA" id="ARBA00008097"/>
    </source>
</evidence>
<dbReference type="GO" id="GO:0016874">
    <property type="term" value="F:ligase activity"/>
    <property type="evidence" value="ECO:0007669"/>
    <property type="project" value="UniProtKB-UniRule"/>
</dbReference>
<dbReference type="InterPro" id="IPR001792">
    <property type="entry name" value="Acylphosphatase-like_dom"/>
</dbReference>
<dbReference type="PROSITE" id="PS51160">
    <property type="entry name" value="ACYLPHOSPHATASE_3"/>
    <property type="match status" value="1"/>
</dbReference>
<dbReference type="AlphaFoldDB" id="A0A7J9PIE2"/>
<dbReference type="Pfam" id="PF00708">
    <property type="entry name" value="Acylphosphatase"/>
    <property type="match status" value="1"/>
</dbReference>
<evidence type="ECO:0000256" key="3">
    <source>
        <dbReference type="ARBA" id="ARBA00022598"/>
    </source>
</evidence>
<dbReference type="Gene3D" id="3.30.420.360">
    <property type="match status" value="1"/>
</dbReference>
<evidence type="ECO:0000256" key="1">
    <source>
        <dbReference type="ARBA" id="ARBA00004711"/>
    </source>
</evidence>
<evidence type="ECO:0000256" key="4">
    <source>
        <dbReference type="ARBA" id="ARBA00022723"/>
    </source>
</evidence>
<dbReference type="Pfam" id="PF07503">
    <property type="entry name" value="zf-HYPF"/>
    <property type="match status" value="2"/>
</dbReference>
<dbReference type="Proteomes" id="UP000533207">
    <property type="component" value="Unassembled WGS sequence"/>
</dbReference>
<dbReference type="PROSITE" id="PS00150">
    <property type="entry name" value="ACYLPHOSPHATASE_1"/>
    <property type="match status" value="1"/>
</dbReference>
<keyword evidence="6" id="KW-0862">Zinc</keyword>
<comment type="catalytic activity">
    <reaction evidence="7">
        <text>C-terminal L-cysteinyl-[HypE protein] + carbamoyl phosphate + ATP + H2O = C-terminal S-carboxamide-L-cysteinyl-[HypE protein] + AMP + phosphate + diphosphate + H(+)</text>
        <dbReference type="Rhea" id="RHEA:55636"/>
        <dbReference type="Rhea" id="RHEA-COMP:14247"/>
        <dbReference type="Rhea" id="RHEA-COMP:14392"/>
        <dbReference type="ChEBI" id="CHEBI:15377"/>
        <dbReference type="ChEBI" id="CHEBI:15378"/>
        <dbReference type="ChEBI" id="CHEBI:30616"/>
        <dbReference type="ChEBI" id="CHEBI:33019"/>
        <dbReference type="ChEBI" id="CHEBI:43474"/>
        <dbReference type="ChEBI" id="CHEBI:58228"/>
        <dbReference type="ChEBI" id="CHEBI:76913"/>
        <dbReference type="ChEBI" id="CHEBI:139126"/>
        <dbReference type="ChEBI" id="CHEBI:456215"/>
    </reaction>
</comment>
<proteinExistence type="inferred from homology"/>
<feature type="domain" description="Acylphosphatase-like" evidence="10">
    <location>
        <begin position="3"/>
        <end position="92"/>
    </location>
</feature>
<keyword evidence="3" id="KW-0436">Ligase</keyword>
<evidence type="ECO:0000259" key="11">
    <source>
        <dbReference type="PROSITE" id="PS51163"/>
    </source>
</evidence>
<protein>
    <recommendedName>
        <fullName evidence="8">Carbamoyltransferase</fullName>
        <ecNumber evidence="8">6.2.-.-</ecNumber>
    </recommendedName>
</protein>
<comment type="caution">
    <text evidence="12">The sequence shown here is derived from an EMBL/GenBank/DDBJ whole genome shotgun (WGS) entry which is preliminary data.</text>
</comment>
<evidence type="ECO:0000259" key="10">
    <source>
        <dbReference type="PROSITE" id="PS51160"/>
    </source>
</evidence>
<dbReference type="GO" id="GO:0051604">
    <property type="term" value="P:protein maturation"/>
    <property type="evidence" value="ECO:0007669"/>
    <property type="project" value="TreeGrafter"/>
</dbReference>
<evidence type="ECO:0000256" key="5">
    <source>
        <dbReference type="ARBA" id="ARBA00022771"/>
    </source>
</evidence>
<keyword evidence="9" id="KW-0378">Hydrolase</keyword>
<comment type="pathway">
    <text evidence="1">Protein modification; [NiFe] hydrogenase maturation.</text>
</comment>
<keyword evidence="5" id="KW-0863">Zinc-finger</keyword>
<dbReference type="SUPFAM" id="SSF55821">
    <property type="entry name" value="YrdC/RibB"/>
    <property type="match status" value="1"/>
</dbReference>
<feature type="domain" description="YrdC-like" evidence="11">
    <location>
        <begin position="201"/>
        <end position="387"/>
    </location>
</feature>
<feature type="active site" evidence="9">
    <location>
        <position position="36"/>
    </location>
</feature>